<dbReference type="GO" id="GO:0000287">
    <property type="term" value="F:magnesium ion binding"/>
    <property type="evidence" value="ECO:0007669"/>
    <property type="project" value="InterPro"/>
</dbReference>
<gene>
    <name evidence="1" type="ORF">CW360_02935</name>
</gene>
<dbReference type="Proteomes" id="UP000242861">
    <property type="component" value="Unassembled WGS sequence"/>
</dbReference>
<dbReference type="GO" id="GO:0006310">
    <property type="term" value="P:DNA recombination"/>
    <property type="evidence" value="ECO:0007669"/>
    <property type="project" value="InterPro"/>
</dbReference>
<dbReference type="Gene3D" id="3.30.1330.70">
    <property type="entry name" value="Holliday junction resolvase RusA"/>
    <property type="match status" value="1"/>
</dbReference>
<name>A0A2I0CTJ1_9PSED</name>
<evidence type="ECO:0000313" key="2">
    <source>
        <dbReference type="Proteomes" id="UP000242861"/>
    </source>
</evidence>
<proteinExistence type="predicted"/>
<comment type="caution">
    <text evidence="1">The sequence shown here is derived from an EMBL/GenBank/DDBJ whole genome shotgun (WGS) entry which is preliminary data.</text>
</comment>
<dbReference type="GO" id="GO:0006281">
    <property type="term" value="P:DNA repair"/>
    <property type="evidence" value="ECO:0007669"/>
    <property type="project" value="InterPro"/>
</dbReference>
<sequence>MGNVVILPWPPQVLSPNARPHWATKSKAAKGYRYRCFLEAKLAALAAPAGRVLLVLEFLPPSARRRDDDNLLAMFKAGRDGLADALGIDDSVFVSQVQIGAVRKGGAVRVTLLPFREVACVD</sequence>
<dbReference type="SUPFAM" id="SSF103084">
    <property type="entry name" value="Holliday junction resolvase RusA"/>
    <property type="match status" value="1"/>
</dbReference>
<dbReference type="AlphaFoldDB" id="A0A2I0CTJ1"/>
<accession>A0A2I0CTJ1</accession>
<reference evidence="2" key="1">
    <citation type="submission" date="2017-12" db="EMBL/GenBank/DDBJ databases">
        <authorList>
            <person name="Yu X.-Y."/>
        </authorList>
    </citation>
    <scope>NUCLEOTIDE SEQUENCE [LARGE SCALE GENOMIC DNA]</scope>
    <source>
        <strain evidence="2">ZYSR67-Z</strain>
    </source>
</reference>
<organism evidence="1 2">
    <name type="scientific">Pseudomonas fluvialis</name>
    <dbReference type="NCBI Taxonomy" id="1793966"/>
    <lineage>
        <taxon>Bacteria</taxon>
        <taxon>Pseudomonadati</taxon>
        <taxon>Pseudomonadota</taxon>
        <taxon>Gammaproteobacteria</taxon>
        <taxon>Pseudomonadales</taxon>
        <taxon>Pseudomonadaceae</taxon>
        <taxon>Pseudomonas</taxon>
    </lineage>
</organism>
<dbReference type="EMBL" id="PIYS01000003">
    <property type="protein sequence ID" value="PKF72687.1"/>
    <property type="molecule type" value="Genomic_DNA"/>
</dbReference>
<dbReference type="InterPro" id="IPR036614">
    <property type="entry name" value="RusA-like_sf"/>
</dbReference>
<dbReference type="RefSeq" id="WP_101192698.1">
    <property type="nucleotide sequence ID" value="NZ_PIYS01000003.1"/>
</dbReference>
<evidence type="ECO:0000313" key="1">
    <source>
        <dbReference type="EMBL" id="PKF72687.1"/>
    </source>
</evidence>
<protein>
    <submittedName>
        <fullName evidence="1">Endodeoxyribonuclease RusA</fullName>
    </submittedName>
</protein>